<keyword evidence="1" id="KW-0812">Transmembrane</keyword>
<reference evidence="2" key="1">
    <citation type="journal article" date="2020" name="Nature">
        <title>Giant virus diversity and host interactions through global metagenomics.</title>
        <authorList>
            <person name="Schulz F."/>
            <person name="Roux S."/>
            <person name="Paez-Espino D."/>
            <person name="Jungbluth S."/>
            <person name="Walsh D.A."/>
            <person name="Denef V.J."/>
            <person name="McMahon K.D."/>
            <person name="Konstantinidis K.T."/>
            <person name="Eloe-Fadrosh E.A."/>
            <person name="Kyrpides N.C."/>
            <person name="Woyke T."/>
        </authorList>
    </citation>
    <scope>NUCLEOTIDE SEQUENCE</scope>
    <source>
        <strain evidence="2">GVMAG-M-3300020185-33</strain>
    </source>
</reference>
<accession>A0A6C0C4P2</accession>
<evidence type="ECO:0000313" key="2">
    <source>
        <dbReference type="EMBL" id="QHS99302.1"/>
    </source>
</evidence>
<feature type="transmembrane region" description="Helical" evidence="1">
    <location>
        <begin position="55"/>
        <end position="77"/>
    </location>
</feature>
<dbReference type="AlphaFoldDB" id="A0A6C0C4P2"/>
<organism evidence="2">
    <name type="scientific">viral metagenome</name>
    <dbReference type="NCBI Taxonomy" id="1070528"/>
    <lineage>
        <taxon>unclassified sequences</taxon>
        <taxon>metagenomes</taxon>
        <taxon>organismal metagenomes</taxon>
    </lineage>
</organism>
<evidence type="ECO:0000256" key="1">
    <source>
        <dbReference type="SAM" id="Phobius"/>
    </source>
</evidence>
<dbReference type="EMBL" id="MN739338">
    <property type="protein sequence ID" value="QHS99302.1"/>
    <property type="molecule type" value="Genomic_DNA"/>
</dbReference>
<feature type="transmembrane region" description="Helical" evidence="1">
    <location>
        <begin position="15"/>
        <end position="35"/>
    </location>
</feature>
<protein>
    <submittedName>
        <fullName evidence="2">Uncharacterized protein</fullName>
    </submittedName>
</protein>
<sequence length="94" mass="10480">MVFKPLINFRGTTMARAFILNAILVGITTVLTIEVRKIVDENKYTKGFPDRPHKVFITTIFSVLIGILSYTIIRFVFGAGGGMLAPSKPYPNFL</sequence>
<proteinExistence type="predicted"/>
<name>A0A6C0C4P2_9ZZZZ</name>
<keyword evidence="1" id="KW-1133">Transmembrane helix</keyword>
<keyword evidence="1" id="KW-0472">Membrane</keyword>